<gene>
    <name evidence="2" type="ORF">E5676_scaffold394G00070</name>
    <name evidence="1" type="ORF">E6C27_scaffold25G00120</name>
</gene>
<evidence type="ECO:0000313" key="1">
    <source>
        <dbReference type="EMBL" id="KAA0066476.1"/>
    </source>
</evidence>
<dbReference type="Proteomes" id="UP000321947">
    <property type="component" value="Unassembled WGS sequence"/>
</dbReference>
<reference evidence="3 4" key="1">
    <citation type="submission" date="2019-08" db="EMBL/GenBank/DDBJ databases">
        <title>Draft genome sequences of two oriental melons (Cucumis melo L. var makuwa).</title>
        <authorList>
            <person name="Kwon S.-Y."/>
        </authorList>
    </citation>
    <scope>NUCLEOTIDE SEQUENCE [LARGE SCALE GENOMIC DNA]</scope>
    <source>
        <strain evidence="4">cv. Chang Bougi</strain>
        <strain evidence="3">cv. SW 3</strain>
        <tissue evidence="1">Leaf</tissue>
    </source>
</reference>
<proteinExistence type="predicted"/>
<comment type="caution">
    <text evidence="1">The sequence shown here is derived from an EMBL/GenBank/DDBJ whole genome shotgun (WGS) entry which is preliminary data.</text>
</comment>
<dbReference type="AlphaFoldDB" id="A0A5A7VJF9"/>
<organism evidence="1 3">
    <name type="scientific">Cucumis melo var. makuwa</name>
    <name type="common">Oriental melon</name>
    <dbReference type="NCBI Taxonomy" id="1194695"/>
    <lineage>
        <taxon>Eukaryota</taxon>
        <taxon>Viridiplantae</taxon>
        <taxon>Streptophyta</taxon>
        <taxon>Embryophyta</taxon>
        <taxon>Tracheophyta</taxon>
        <taxon>Spermatophyta</taxon>
        <taxon>Magnoliopsida</taxon>
        <taxon>eudicotyledons</taxon>
        <taxon>Gunneridae</taxon>
        <taxon>Pentapetalae</taxon>
        <taxon>rosids</taxon>
        <taxon>fabids</taxon>
        <taxon>Cucurbitales</taxon>
        <taxon>Cucurbitaceae</taxon>
        <taxon>Benincaseae</taxon>
        <taxon>Cucumis</taxon>
    </lineage>
</organism>
<evidence type="ECO:0000313" key="2">
    <source>
        <dbReference type="EMBL" id="TYK27323.1"/>
    </source>
</evidence>
<dbReference type="EMBL" id="SSTD01002819">
    <property type="protein sequence ID" value="TYK27323.1"/>
    <property type="molecule type" value="Genomic_DNA"/>
</dbReference>
<dbReference type="EMBL" id="SSTE01000887">
    <property type="protein sequence ID" value="KAA0066476.1"/>
    <property type="molecule type" value="Genomic_DNA"/>
</dbReference>
<protein>
    <submittedName>
        <fullName evidence="1">Uncharacterized protein</fullName>
    </submittedName>
</protein>
<evidence type="ECO:0000313" key="4">
    <source>
        <dbReference type="Proteomes" id="UP000321947"/>
    </source>
</evidence>
<sequence length="78" mass="8986">MISRGLVRVILILKEIFESSVMDMSFLGSMHTWAALRYIPHKLAANGVLLILSWQTSVTASRMNVRRWTILMARNLRL</sequence>
<dbReference type="Proteomes" id="UP000321393">
    <property type="component" value="Unassembled WGS sequence"/>
</dbReference>
<name>A0A5A7VJF9_CUCMM</name>
<dbReference type="OrthoDB" id="294702at2759"/>
<accession>A0A5A7VJF9</accession>
<evidence type="ECO:0000313" key="3">
    <source>
        <dbReference type="Proteomes" id="UP000321393"/>
    </source>
</evidence>